<name>A0A3G2HTU3_9BURK</name>
<reference evidence="5 7" key="2">
    <citation type="journal article" date="2022" name="Int. J. Syst. Evol. Microbiol.">
        <title>Characterization of Alcaligenes aquatilis as a novel member of heterotrophic nitrifier-aerobic denitrifier and its performance in treating piggery wastewater.</title>
        <authorList>
            <person name="Cao X."/>
            <person name="Zhao B."/>
            <person name="Wu Y."/>
            <person name="Huang J."/>
            <person name="Wang H."/>
            <person name="Sun X."/>
            <person name="Li S."/>
        </authorList>
    </citation>
    <scope>NUCLEOTIDE SEQUENCE [LARGE SCALE GENOMIC DNA]</scope>
    <source>
        <strain evidence="5 7">AS1</strain>
    </source>
</reference>
<evidence type="ECO:0000313" key="7">
    <source>
        <dbReference type="Proteomes" id="UP000831759"/>
    </source>
</evidence>
<dbReference type="InterPro" id="IPR005184">
    <property type="entry name" value="DUF306_Meta_HslJ"/>
</dbReference>
<evidence type="ECO:0000259" key="3">
    <source>
        <dbReference type="Pfam" id="PF14302"/>
    </source>
</evidence>
<dbReference type="PANTHER" id="PTHR35535">
    <property type="entry name" value="HEAT SHOCK PROTEIN HSLJ"/>
    <property type="match status" value="1"/>
</dbReference>
<evidence type="ECO:0000313" key="4">
    <source>
        <dbReference type="EMBL" id="AYN20553.1"/>
    </source>
</evidence>
<proteinExistence type="predicted"/>
<evidence type="ECO:0000313" key="6">
    <source>
        <dbReference type="Proteomes" id="UP000268070"/>
    </source>
</evidence>
<organism evidence="4 6">
    <name type="scientific">Alcaligenes aquatilis</name>
    <dbReference type="NCBI Taxonomy" id="323284"/>
    <lineage>
        <taxon>Bacteria</taxon>
        <taxon>Pseudomonadati</taxon>
        <taxon>Pseudomonadota</taxon>
        <taxon>Betaproteobacteria</taxon>
        <taxon>Burkholderiales</taxon>
        <taxon>Alcaligenaceae</taxon>
        <taxon>Alcaligenes</taxon>
    </lineage>
</organism>
<dbReference type="Proteomes" id="UP000268070">
    <property type="component" value="Chromosome"/>
</dbReference>
<dbReference type="Proteomes" id="UP000831759">
    <property type="component" value="Chromosome"/>
</dbReference>
<evidence type="ECO:0000313" key="5">
    <source>
        <dbReference type="EMBL" id="UQN37363.1"/>
    </source>
</evidence>
<keyword evidence="7" id="KW-1185">Reference proteome</keyword>
<feature type="signal peptide" evidence="1">
    <location>
        <begin position="1"/>
        <end position="21"/>
    </location>
</feature>
<dbReference type="Pfam" id="PF14302">
    <property type="entry name" value="DUF4377"/>
    <property type="match status" value="1"/>
</dbReference>
<dbReference type="GeneID" id="96868585"/>
<dbReference type="PANTHER" id="PTHR35535:SF1">
    <property type="entry name" value="HEAT SHOCK PROTEIN HSLJ"/>
    <property type="match status" value="1"/>
</dbReference>
<dbReference type="Pfam" id="PF03724">
    <property type="entry name" value="META"/>
    <property type="match status" value="1"/>
</dbReference>
<keyword evidence="1" id="KW-0732">Signal</keyword>
<dbReference type="InterPro" id="IPR053147">
    <property type="entry name" value="Hsp_HslJ-like"/>
</dbReference>
<dbReference type="OrthoDB" id="7871744at2"/>
<gene>
    <name evidence="4" type="ORF">D3M96_08440</name>
    <name evidence="5" type="ORF">MTR80_06555</name>
</gene>
<dbReference type="EMBL" id="CP094619">
    <property type="protein sequence ID" value="UQN37363.1"/>
    <property type="molecule type" value="Genomic_DNA"/>
</dbReference>
<dbReference type="InterPro" id="IPR038670">
    <property type="entry name" value="HslJ-like_sf"/>
</dbReference>
<dbReference type="PROSITE" id="PS51257">
    <property type="entry name" value="PROKAR_LIPOPROTEIN"/>
    <property type="match status" value="1"/>
</dbReference>
<evidence type="ECO:0000256" key="1">
    <source>
        <dbReference type="SAM" id="SignalP"/>
    </source>
</evidence>
<reference evidence="4 6" key="1">
    <citation type="submission" date="2018-09" db="EMBL/GenBank/DDBJ databases">
        <title>Complete genome sequence of the hydrocarbonoclastic bacterium Alcaligenes aquatilis QD168, isolated from a crude-oil polluted marine sediment of Central Chile.</title>
        <authorList>
            <person name="Duran R.E."/>
            <person name="Barra B."/>
            <person name="Salva-Serra F."/>
            <person name="Mendez V."/>
            <person name="Moore E.R.B."/>
            <person name="Seeger M."/>
        </authorList>
    </citation>
    <scope>NUCLEOTIDE SEQUENCE [LARGE SCALE GENOMIC DNA]</scope>
    <source>
        <strain evidence="4 6">QD168</strain>
    </source>
</reference>
<evidence type="ECO:0000259" key="2">
    <source>
        <dbReference type="Pfam" id="PF03724"/>
    </source>
</evidence>
<dbReference type="InterPro" id="IPR025485">
    <property type="entry name" value="DUF4377"/>
</dbReference>
<feature type="chain" id="PRO_5044593420" evidence="1">
    <location>
        <begin position="22"/>
        <end position="272"/>
    </location>
</feature>
<dbReference type="EMBL" id="CP032153">
    <property type="protein sequence ID" value="AYN20553.1"/>
    <property type="molecule type" value="Genomic_DNA"/>
</dbReference>
<sequence length="272" mass="29626">MKSTFKLTIASIALMGLAACAAPNNSSSPANSERHMDKETALQAYHWRLFATAGKDGQPAPAIAGAGGEQVTLNFTDKMMSVDNLCNVLGSGYTLKGSSISFTSPVSTMKMCADPELMRNEQAVGKLLPTATTWSMSKADSAPNNPAPVLTLSFKDGTQWRLKGEPTATTRYGSEPTRVFLEVAAQREACSHPLMPNYQCLKVREIQYNDSGVKTHLGEWMYYYGDIEGYTHTPGVRNVLRINRYELKNVPADASSKADVLDMVVESEQIGK</sequence>
<dbReference type="AlphaFoldDB" id="A0A3G2HTU3"/>
<accession>A0A3G2HTU3</accession>
<feature type="domain" description="DUF306" evidence="2">
    <location>
        <begin position="42"/>
        <end position="157"/>
    </location>
</feature>
<dbReference type="Gene3D" id="2.40.128.270">
    <property type="match status" value="1"/>
</dbReference>
<protein>
    <submittedName>
        <fullName evidence="4 5">DUF4377 domain-containing protein</fullName>
    </submittedName>
</protein>
<feature type="domain" description="DUF4377" evidence="3">
    <location>
        <begin position="182"/>
        <end position="266"/>
    </location>
</feature>
<dbReference type="RefSeq" id="WP_094196342.1">
    <property type="nucleotide sequence ID" value="NZ_CP032153.1"/>
</dbReference>
<accession>A0A3R9GKE2</accession>
<dbReference type="KEGG" id="aaqu:D3M96_08440"/>